<protein>
    <submittedName>
        <fullName evidence="1">Uncharacterized protein</fullName>
    </submittedName>
</protein>
<dbReference type="Proteomes" id="UP000005475">
    <property type="component" value="Unassembled WGS sequence"/>
</dbReference>
<proteinExistence type="predicted"/>
<accession>A0AAN3D8U0</accession>
<dbReference type="AlphaFoldDB" id="A0AAN3D8U0"/>
<sequence length="36" mass="4262">MMLIQQTFALFVFRADRRLGLGIFKGYETNRIQKKA</sequence>
<reference evidence="1 2" key="1">
    <citation type="submission" date="2007-03" db="EMBL/GenBank/DDBJ databases">
        <authorList>
            <person name="Fulton L."/>
            <person name="Clifton S."/>
            <person name="Fulton B."/>
            <person name="Xu J."/>
            <person name="Minx P."/>
            <person name="Pepin K.H."/>
            <person name="Johnson M."/>
            <person name="Thiruvilangam P."/>
            <person name="Bhonagiri V."/>
            <person name="Nash W.E."/>
            <person name="Mardis E.R."/>
            <person name="Wilson R.K."/>
        </authorList>
    </citation>
    <scope>NUCLEOTIDE SEQUENCE [LARGE SCALE GENOMIC DNA]</scope>
    <source>
        <strain evidence="2">ATCC 8483 / DSM 1896 / JCM 5824 / BCRC 10623 / CCUG 4943 / NCTC 11153</strain>
    </source>
</reference>
<gene>
    <name evidence="1" type="ORF">BACOVA_03573</name>
</gene>
<evidence type="ECO:0000313" key="1">
    <source>
        <dbReference type="EMBL" id="EDO10938.1"/>
    </source>
</evidence>
<reference evidence="2" key="2">
    <citation type="submission" date="2007-04" db="EMBL/GenBank/DDBJ databases">
        <title>Draft genome sequence of Bacteroides ovatus (ATCC 8483).</title>
        <authorList>
            <person name="Sudarsanam P."/>
            <person name="Ley R."/>
            <person name="Guruge J."/>
            <person name="Turnbaugh P.J."/>
            <person name="Mahowald M."/>
            <person name="Liep D."/>
            <person name="Gordon J."/>
        </authorList>
    </citation>
    <scope>NUCLEOTIDE SEQUENCE [LARGE SCALE GENOMIC DNA]</scope>
    <source>
        <strain evidence="2">ATCC 8483 / DSM 1896 / JCM 5824 / BCRC 10623 / CCUG 4943 / NCTC 11153</strain>
    </source>
</reference>
<comment type="caution">
    <text evidence="1">The sequence shown here is derived from an EMBL/GenBank/DDBJ whole genome shotgun (WGS) entry which is preliminary data.</text>
</comment>
<evidence type="ECO:0000313" key="2">
    <source>
        <dbReference type="Proteomes" id="UP000005475"/>
    </source>
</evidence>
<dbReference type="EMBL" id="AAXF02000051">
    <property type="protein sequence ID" value="EDO10938.1"/>
    <property type="molecule type" value="Genomic_DNA"/>
</dbReference>
<organism evidence="1 2">
    <name type="scientific">Bacteroides ovatus (strain ATCC 8483 / DSM 1896 / JCM 5824 / BCRC 10623 / CCUG 4943 / NCTC 11153)</name>
    <dbReference type="NCBI Taxonomy" id="411476"/>
    <lineage>
        <taxon>Bacteria</taxon>
        <taxon>Pseudomonadati</taxon>
        <taxon>Bacteroidota</taxon>
        <taxon>Bacteroidia</taxon>
        <taxon>Bacteroidales</taxon>
        <taxon>Bacteroidaceae</taxon>
        <taxon>Bacteroides</taxon>
    </lineage>
</organism>
<name>A0AAN3D8U0_BACO1</name>